<dbReference type="Proteomes" id="UP000001072">
    <property type="component" value="Unassembled WGS sequence"/>
</dbReference>
<feature type="compositionally biased region" description="Basic residues" evidence="1">
    <location>
        <begin position="394"/>
        <end position="404"/>
    </location>
</feature>
<organism evidence="3">
    <name type="scientific">Melampsora larici-populina (strain 98AG31 / pathotype 3-4-7)</name>
    <name type="common">Poplar leaf rust fungus</name>
    <dbReference type="NCBI Taxonomy" id="747676"/>
    <lineage>
        <taxon>Eukaryota</taxon>
        <taxon>Fungi</taxon>
        <taxon>Dikarya</taxon>
        <taxon>Basidiomycota</taxon>
        <taxon>Pucciniomycotina</taxon>
        <taxon>Pucciniomycetes</taxon>
        <taxon>Pucciniales</taxon>
        <taxon>Melampsoraceae</taxon>
        <taxon>Melampsora</taxon>
    </lineage>
</organism>
<reference evidence="3" key="1">
    <citation type="journal article" date="2011" name="Proc. Natl. Acad. Sci. U.S.A.">
        <title>Obligate biotrophy features unraveled by the genomic analysis of rust fungi.</title>
        <authorList>
            <person name="Duplessis S."/>
            <person name="Cuomo C.A."/>
            <person name="Lin Y.-C."/>
            <person name="Aerts A."/>
            <person name="Tisserant E."/>
            <person name="Veneault-Fourrey C."/>
            <person name="Joly D.L."/>
            <person name="Hacquard S."/>
            <person name="Amselem J."/>
            <person name="Cantarel B.L."/>
            <person name="Chiu R."/>
            <person name="Coutinho P.M."/>
            <person name="Feau N."/>
            <person name="Field M."/>
            <person name="Frey P."/>
            <person name="Gelhaye E."/>
            <person name="Goldberg J."/>
            <person name="Grabherr M.G."/>
            <person name="Kodira C.D."/>
            <person name="Kohler A."/>
            <person name="Kuees U."/>
            <person name="Lindquist E.A."/>
            <person name="Lucas S.M."/>
            <person name="Mago R."/>
            <person name="Mauceli E."/>
            <person name="Morin E."/>
            <person name="Murat C."/>
            <person name="Pangilinan J.L."/>
            <person name="Park R."/>
            <person name="Pearson M."/>
            <person name="Quesneville H."/>
            <person name="Rouhier N."/>
            <person name="Sakthikumar S."/>
            <person name="Salamov A.A."/>
            <person name="Schmutz J."/>
            <person name="Selles B."/>
            <person name="Shapiro H."/>
            <person name="Tanguay P."/>
            <person name="Tuskan G.A."/>
            <person name="Henrissat B."/>
            <person name="Van de Peer Y."/>
            <person name="Rouze P."/>
            <person name="Ellis J.G."/>
            <person name="Dodds P.N."/>
            <person name="Schein J.E."/>
            <person name="Zhong S."/>
            <person name="Hamelin R.C."/>
            <person name="Grigoriev I.V."/>
            <person name="Szabo L.J."/>
            <person name="Martin F."/>
        </authorList>
    </citation>
    <scope>NUCLEOTIDE SEQUENCE [LARGE SCALE GENOMIC DNA]</scope>
    <source>
        <strain evidence="3">98AG31 / pathotype 3-4-7</strain>
    </source>
</reference>
<feature type="region of interest" description="Disordered" evidence="1">
    <location>
        <begin position="384"/>
        <end position="414"/>
    </location>
</feature>
<dbReference type="OrthoDB" id="3046222at2759"/>
<keyword evidence="3" id="KW-1185">Reference proteome</keyword>
<name>F4RGK4_MELLP</name>
<dbReference type="EMBL" id="GL883100">
    <property type="protein sequence ID" value="EGG08523.1"/>
    <property type="molecule type" value="Genomic_DNA"/>
</dbReference>
<feature type="compositionally biased region" description="Basic and acidic residues" evidence="1">
    <location>
        <begin position="384"/>
        <end position="393"/>
    </location>
</feature>
<evidence type="ECO:0000256" key="1">
    <source>
        <dbReference type="SAM" id="MobiDB-lite"/>
    </source>
</evidence>
<dbReference type="GeneID" id="18933580"/>
<evidence type="ECO:0000313" key="2">
    <source>
        <dbReference type="EMBL" id="EGG08523.1"/>
    </source>
</evidence>
<dbReference type="HOGENOM" id="CLU_005992_1_1_1"/>
<dbReference type="InParanoid" id="F4RGK4"/>
<gene>
    <name evidence="2" type="ORF">MELLADRAFT_84704</name>
</gene>
<accession>F4RGK4</accession>
<dbReference type="eggNOG" id="ENOG502S7P8">
    <property type="taxonomic scope" value="Eukaryota"/>
</dbReference>
<proteinExistence type="predicted"/>
<feature type="compositionally biased region" description="Acidic residues" evidence="1">
    <location>
        <begin position="270"/>
        <end position="283"/>
    </location>
</feature>
<sequence>MKVGRAHLGTHPIASVTDLHSSFGHTDRLGYLRREILCKHGLMDDKNDREGKDKWYTQIKYWSKKGMKMVSISMDDDDHFTFQTTWMADMLVLKEEDGEAYSGGLLSDVTYKFFLNGYLLTTSMFNEKLQRWVPILLSWLGDREKRRLVEQVVDFSAAQKNGFIDAYMEVFNVHDRKIAFLKLHGCEQHYQQAVTRISKNHKIVKVNMVATWKTKCRELLLPDEPGREDLETRFKELRRLFPLAKRWIDWWHAADVQAMLFPARKRIPEDDPPLPEEDSSEDETGNRDKRRRRPELPKTTNAQESLHRVYYMLCDGKCSIIEGMIQLFAFVSCLERDYQARLKGIPVTYGSSKETWQEVVTSLGMAKPTKRRFVANDGRAPDTTKELLDYDKSKGKKASKKKGPARPQGSQNINRSALTTYQSYTAGRTVGSRNRCWMSATLESLYALWGPLWSDRTHVNGTSLVTIIIRHFTGRLDVELNEGKHLAGLLTRGQNIIHKEIQKIKPESYKSDEFCSADGFMDMIVEHAYIRPMFALDVTKTLICPSNIQHTRSTTRSIAVLRILPLMFRETSLAYGELDTLLQEWINDVSSPNLAWYAVNVIQRRSKATKSKSQQCSNNERKRYMGDANWPARIIIGVAQYQLITRGFWGGNHYWCQLVRSVEGVLGVWHYDELKNGGFAQLVSRDVDTIAGCIPETSWTCYMRIPFEPEKTKIKHSLIEMMNKFPNQHFRIPFSMPTNTSPFGGGLPSAEEPIESPLSTSILPDGGTMDLGTNMDISPRQLSNAGHEIDHNQMNEDLLYGNLHRCIEDDIIGTEEAAANVDEDALSQHSSEKASDSEELGPPLNAVKFKIKLAVPKVDHVKEEFVPPRTQSARQAKSVPLKADHSAGKRKAPAAKSNVDNASAAAKRKASAEKRRATAEKRKAAAAEGRKAAAEKRMRLKKLREE</sequence>
<dbReference type="KEGG" id="mlr:MELLADRAFT_84704"/>
<feature type="region of interest" description="Disordered" evidence="1">
    <location>
        <begin position="822"/>
        <end position="841"/>
    </location>
</feature>
<dbReference type="VEuPathDB" id="FungiDB:MELLADRAFT_84704"/>
<feature type="region of interest" description="Disordered" evidence="1">
    <location>
        <begin position="866"/>
        <end position="946"/>
    </location>
</feature>
<evidence type="ECO:0000313" key="3">
    <source>
        <dbReference type="Proteomes" id="UP000001072"/>
    </source>
</evidence>
<dbReference type="AlphaFoldDB" id="F4RGK4"/>
<feature type="compositionally biased region" description="Basic and acidic residues" evidence="1">
    <location>
        <begin position="910"/>
        <end position="946"/>
    </location>
</feature>
<protein>
    <submittedName>
        <fullName evidence="2">Uncharacterized protein</fullName>
    </submittedName>
</protein>
<feature type="region of interest" description="Disordered" evidence="1">
    <location>
        <begin position="267"/>
        <end position="299"/>
    </location>
</feature>
<dbReference type="RefSeq" id="XP_007408109.1">
    <property type="nucleotide sequence ID" value="XM_007408047.1"/>
</dbReference>